<dbReference type="PANTHER" id="PTHR12755:SF6">
    <property type="entry name" value="POLYRIBONUCLEOTIDE 5'-HYDROXYL-KINASE CLP1"/>
    <property type="match status" value="1"/>
</dbReference>
<evidence type="ECO:0000313" key="8">
    <source>
        <dbReference type="Proteomes" id="UP000192758"/>
    </source>
</evidence>
<dbReference type="InterPro" id="IPR032324">
    <property type="entry name" value="Clp1_N"/>
</dbReference>
<dbReference type="GO" id="GO:0006388">
    <property type="term" value="P:tRNA splicing, via endonucleolytic cleavage and ligation"/>
    <property type="evidence" value="ECO:0007669"/>
    <property type="project" value="TreeGrafter"/>
</dbReference>
<dbReference type="OrthoDB" id="258143at2759"/>
<dbReference type="Proteomes" id="UP000192758">
    <property type="component" value="Unassembled WGS sequence"/>
</dbReference>
<dbReference type="VEuPathDB" id="MicrosporidiaDB:EHP00_1828"/>
<dbReference type="Pfam" id="PF16573">
    <property type="entry name" value="CLP1_N"/>
    <property type="match status" value="1"/>
</dbReference>
<accession>A0A1W0E5C0</accession>
<evidence type="ECO:0000259" key="6">
    <source>
        <dbReference type="Pfam" id="PF16575"/>
    </source>
</evidence>
<dbReference type="GO" id="GO:0005524">
    <property type="term" value="F:ATP binding"/>
    <property type="evidence" value="ECO:0007669"/>
    <property type="project" value="UniProtKB-KW"/>
</dbReference>
<dbReference type="GO" id="GO:0005634">
    <property type="term" value="C:nucleus"/>
    <property type="evidence" value="ECO:0007669"/>
    <property type="project" value="TreeGrafter"/>
</dbReference>
<evidence type="ECO:0000256" key="3">
    <source>
        <dbReference type="ARBA" id="ARBA00022741"/>
    </source>
</evidence>
<name>A0A1W0E5C0_9MICR</name>
<keyword evidence="3" id="KW-0547">Nucleotide-binding</keyword>
<sequence>MSDNISINKYNTICIPRWRELRFEVNDTQKYKIKLIKGLCEHKGMELLPNKYYLFTDMRSSIFTYTGCEVEVEGESELSYISELSSYPKLFNIYNNINNINNTNITNNINNSNITNINSSNICNITNNINNSNILLIGNGISTTAITLCNYFIRDNKKVLFTELHPGKGNIFPCTLSTIYVNKLSFNTFDITNSNININSNINSNININNTNTNINLINPYCIFYGSKDIDNYELYDVQINALSKYVGDITTNSDIHNVIIAPYIDNDILNKTIEIFNINRVIVCGDERLYNKLKNINIKNNSNLNNTNNKINNNTNNNLNNDILNNSYFLSMADGYIHNDKINKSIRRYFHGEELVEINNVFQLKEVFSPARITLSNPVVVKVGEDYIAPDTALPLGASRKLGVVGVEEVDLSENAVLALSECGEKEDLATFPVSAFLVCTDEKKGKMLSVQPKLPKNTFIIQSNIKYTTT</sequence>
<dbReference type="Gene3D" id="2.60.120.1030">
    <property type="entry name" value="Clp1, DNA binding domain"/>
    <property type="match status" value="1"/>
</dbReference>
<comment type="caution">
    <text evidence="7">The sequence shown here is derived from an EMBL/GenBank/DDBJ whole genome shotgun (WGS) entry which is preliminary data.</text>
</comment>
<feature type="domain" description="Clp1 P-loop" evidence="6">
    <location>
        <begin position="140"/>
        <end position="307"/>
    </location>
</feature>
<protein>
    <recommendedName>
        <fullName evidence="2">Polynucleotide 5'-hydroxyl-kinase GRC3</fullName>
    </recommendedName>
    <alternativeName>
        <fullName evidence="1">Polynucleotide 5'-hydroxyl-kinase grc3</fullName>
    </alternativeName>
</protein>
<evidence type="ECO:0000259" key="5">
    <source>
        <dbReference type="Pfam" id="PF16573"/>
    </source>
</evidence>
<keyword evidence="8" id="KW-1185">Reference proteome</keyword>
<organism evidence="7 8">
    <name type="scientific">Ecytonucleospora hepatopenaei</name>
    <dbReference type="NCBI Taxonomy" id="646526"/>
    <lineage>
        <taxon>Eukaryota</taxon>
        <taxon>Fungi</taxon>
        <taxon>Fungi incertae sedis</taxon>
        <taxon>Microsporidia</taxon>
        <taxon>Enterocytozoonidae</taxon>
        <taxon>Ecytonucleospora</taxon>
    </lineage>
</organism>
<dbReference type="InterPro" id="IPR027417">
    <property type="entry name" value="P-loop_NTPase"/>
</dbReference>
<gene>
    <name evidence="7" type="primary">CLP1</name>
    <name evidence="7" type="ORF">EHP00_1828</name>
</gene>
<feature type="domain" description="Clp1 N-terminal" evidence="5">
    <location>
        <begin position="17"/>
        <end position="99"/>
    </location>
</feature>
<dbReference type="GO" id="GO:0051731">
    <property type="term" value="F:polynucleotide 5'-hydroxyl-kinase activity"/>
    <property type="evidence" value="ECO:0007669"/>
    <property type="project" value="InterPro"/>
</dbReference>
<reference evidence="7 8" key="1">
    <citation type="journal article" date="2017" name="Environ. Microbiol.">
        <title>Decay of the glycolytic pathway and adaptation to intranuclear parasitism within Enterocytozoonidae microsporidia.</title>
        <authorList>
            <person name="Wiredu Boakye D."/>
            <person name="Jaroenlak P."/>
            <person name="Prachumwat A."/>
            <person name="Williams T.A."/>
            <person name="Bateman K.S."/>
            <person name="Itsathitphaisarn O."/>
            <person name="Sritunyalucksana K."/>
            <person name="Paszkiewicz K.H."/>
            <person name="Moore K.A."/>
            <person name="Stentiford G.D."/>
            <person name="Williams B.A."/>
        </authorList>
    </citation>
    <scope>NUCLEOTIDE SEQUENCE [LARGE SCALE GENOMIC DNA]</scope>
    <source>
        <strain evidence="7 8">TH1</strain>
    </source>
</reference>
<dbReference type="Gene3D" id="2.40.30.330">
    <property type="entry name" value="Pre-mRNA cleavage complex subunit Clp1, C-terminal domain"/>
    <property type="match status" value="1"/>
</dbReference>
<dbReference type="Pfam" id="PF16575">
    <property type="entry name" value="CLP1_P"/>
    <property type="match status" value="1"/>
</dbReference>
<evidence type="ECO:0000313" key="7">
    <source>
        <dbReference type="EMBL" id="OQS54426.1"/>
    </source>
</evidence>
<keyword evidence="4" id="KW-0067">ATP-binding</keyword>
<evidence type="ECO:0000256" key="1">
    <source>
        <dbReference type="ARBA" id="ARBA00018706"/>
    </source>
</evidence>
<evidence type="ECO:0000256" key="4">
    <source>
        <dbReference type="ARBA" id="ARBA00022840"/>
    </source>
</evidence>
<dbReference type="STRING" id="646526.A0A1W0E5C0"/>
<dbReference type="EMBL" id="MNPJ01000020">
    <property type="protein sequence ID" value="OQS54426.1"/>
    <property type="molecule type" value="Genomic_DNA"/>
</dbReference>
<dbReference type="Gene3D" id="3.40.50.300">
    <property type="entry name" value="P-loop containing nucleotide triphosphate hydrolases"/>
    <property type="match status" value="1"/>
</dbReference>
<evidence type="ECO:0000256" key="2">
    <source>
        <dbReference type="ARBA" id="ARBA00019824"/>
    </source>
</evidence>
<dbReference type="InterPro" id="IPR038238">
    <property type="entry name" value="Clp1_C_sf"/>
</dbReference>
<dbReference type="AlphaFoldDB" id="A0A1W0E5C0"/>
<dbReference type="InterPro" id="IPR032319">
    <property type="entry name" value="CLP1_P"/>
</dbReference>
<dbReference type="PANTHER" id="PTHR12755">
    <property type="entry name" value="CLEAVAGE/POLYADENYLATION FACTOR IA SUBUNIT CLP1P"/>
    <property type="match status" value="1"/>
</dbReference>
<dbReference type="InterPro" id="IPR045116">
    <property type="entry name" value="Clp1/Grc3"/>
</dbReference>
<dbReference type="InterPro" id="IPR038239">
    <property type="entry name" value="Clp1_N_sf"/>
</dbReference>
<proteinExistence type="predicted"/>